<comment type="caution">
    <text evidence="1">The sequence shown here is derived from an EMBL/GenBank/DDBJ whole genome shotgun (WGS) entry which is preliminary data.</text>
</comment>
<dbReference type="AlphaFoldDB" id="A0AAW2ZQ07"/>
<organism evidence="1 2">
    <name type="scientific">Acrasis kona</name>
    <dbReference type="NCBI Taxonomy" id="1008807"/>
    <lineage>
        <taxon>Eukaryota</taxon>
        <taxon>Discoba</taxon>
        <taxon>Heterolobosea</taxon>
        <taxon>Tetramitia</taxon>
        <taxon>Eutetramitia</taxon>
        <taxon>Acrasidae</taxon>
        <taxon>Acrasis</taxon>
    </lineage>
</organism>
<sequence length="199" mass="23238">MIRRLASSLKRAVLGRKKKVQVEASPSAEQDDEKKEIMMERRRKSKAIRFSTSFSIETDKQKHSFVHTVLGDESIQNIIVKYDHEGALPIWRCIQTYREKKDSKQRIEAVSNIVKLCSSVKYKPFLKDVTSLQDQSLNELENEIEKTLSDIMYLFVPTEKMELSYYIRKNQNNTSDTNKTVFSSSMVLDVTTNRRRTFT</sequence>
<evidence type="ECO:0000313" key="1">
    <source>
        <dbReference type="EMBL" id="KAL0491560.1"/>
    </source>
</evidence>
<keyword evidence="2" id="KW-1185">Reference proteome</keyword>
<accession>A0AAW2ZQ07</accession>
<evidence type="ECO:0000313" key="2">
    <source>
        <dbReference type="Proteomes" id="UP001431209"/>
    </source>
</evidence>
<protein>
    <submittedName>
        <fullName evidence="1">Cyclin-T1</fullName>
    </submittedName>
</protein>
<gene>
    <name evidence="1" type="ORF">AKO1_000001</name>
</gene>
<dbReference type="Proteomes" id="UP001431209">
    <property type="component" value="Unassembled WGS sequence"/>
</dbReference>
<name>A0AAW2ZQ07_9EUKA</name>
<proteinExistence type="predicted"/>
<reference evidence="1 2" key="1">
    <citation type="submission" date="2024-03" db="EMBL/GenBank/DDBJ databases">
        <title>The Acrasis kona genome and developmental transcriptomes reveal deep origins of eukaryotic multicellular pathways.</title>
        <authorList>
            <person name="Sheikh S."/>
            <person name="Fu C.-J."/>
            <person name="Brown M.W."/>
            <person name="Baldauf S.L."/>
        </authorList>
    </citation>
    <scope>NUCLEOTIDE SEQUENCE [LARGE SCALE GENOMIC DNA]</scope>
    <source>
        <strain evidence="1 2">ATCC MYA-3509</strain>
    </source>
</reference>
<dbReference type="EMBL" id="JAOPGA020001814">
    <property type="protein sequence ID" value="KAL0491560.1"/>
    <property type="molecule type" value="Genomic_DNA"/>
</dbReference>